<gene>
    <name evidence="1" type="ORF">SDC9_94350</name>
</gene>
<comment type="caution">
    <text evidence="1">The sequence shown here is derived from an EMBL/GenBank/DDBJ whole genome shotgun (WGS) entry which is preliminary data.</text>
</comment>
<proteinExistence type="predicted"/>
<accession>A0A645A374</accession>
<sequence>MQLSIILHKFFDGLFAPRFERRLIIPTFEIHNFQRRLQIGHLCFDNSLPFHEHIIPFFQRILPLLHPFDKLANFLDRHACFFKAINCPEHGKVFFGKNAVSGFQPLHKWKQSFFVIKPDRACWNIHNFRRVFNCIFGHIFSLMLSS</sequence>
<organism evidence="1">
    <name type="scientific">bioreactor metagenome</name>
    <dbReference type="NCBI Taxonomy" id="1076179"/>
    <lineage>
        <taxon>unclassified sequences</taxon>
        <taxon>metagenomes</taxon>
        <taxon>ecological metagenomes</taxon>
    </lineage>
</organism>
<evidence type="ECO:0000313" key="1">
    <source>
        <dbReference type="EMBL" id="MPM47639.1"/>
    </source>
</evidence>
<dbReference type="EMBL" id="VSSQ01011756">
    <property type="protein sequence ID" value="MPM47639.1"/>
    <property type="molecule type" value="Genomic_DNA"/>
</dbReference>
<name>A0A645A374_9ZZZZ</name>
<protein>
    <submittedName>
        <fullName evidence="1">Uncharacterized protein</fullName>
    </submittedName>
</protein>
<dbReference type="AlphaFoldDB" id="A0A645A374"/>
<reference evidence="1" key="1">
    <citation type="submission" date="2019-08" db="EMBL/GenBank/DDBJ databases">
        <authorList>
            <person name="Kucharzyk K."/>
            <person name="Murdoch R.W."/>
            <person name="Higgins S."/>
            <person name="Loffler F."/>
        </authorList>
    </citation>
    <scope>NUCLEOTIDE SEQUENCE</scope>
</reference>